<keyword evidence="1" id="KW-0812">Transmembrane</keyword>
<dbReference type="AlphaFoldDB" id="J3L3S4"/>
<proteinExistence type="predicted"/>
<sequence>MATICMHPLRKLVVGFPFFWCPTAGSRLTFIAVINLCGLLQKILLLTPVTSILVFPAAHIARAPITELGSGCATQSECHNDGFSVKVLTAGICLCLMITLNGHCDRGKMLHEQSLESSKSKISDLPRPQ</sequence>
<reference evidence="2" key="1">
    <citation type="journal article" date="2013" name="Nat. Commun.">
        <title>Whole-genome sequencing of Oryza brachyantha reveals mechanisms underlying Oryza genome evolution.</title>
        <authorList>
            <person name="Chen J."/>
            <person name="Huang Q."/>
            <person name="Gao D."/>
            <person name="Wang J."/>
            <person name="Lang Y."/>
            <person name="Liu T."/>
            <person name="Li B."/>
            <person name="Bai Z."/>
            <person name="Luis Goicoechea J."/>
            <person name="Liang C."/>
            <person name="Chen C."/>
            <person name="Zhang W."/>
            <person name="Sun S."/>
            <person name="Liao Y."/>
            <person name="Zhang X."/>
            <person name="Yang L."/>
            <person name="Song C."/>
            <person name="Wang M."/>
            <person name="Shi J."/>
            <person name="Liu G."/>
            <person name="Liu J."/>
            <person name="Zhou H."/>
            <person name="Zhou W."/>
            <person name="Yu Q."/>
            <person name="An N."/>
            <person name="Chen Y."/>
            <person name="Cai Q."/>
            <person name="Wang B."/>
            <person name="Liu B."/>
            <person name="Min J."/>
            <person name="Huang Y."/>
            <person name="Wu H."/>
            <person name="Li Z."/>
            <person name="Zhang Y."/>
            <person name="Yin Y."/>
            <person name="Song W."/>
            <person name="Jiang J."/>
            <person name="Jackson S.A."/>
            <person name="Wing R.A."/>
            <person name="Wang J."/>
            <person name="Chen M."/>
        </authorList>
    </citation>
    <scope>NUCLEOTIDE SEQUENCE [LARGE SCALE GENOMIC DNA]</scope>
    <source>
        <strain evidence="2">cv. IRGC 101232</strain>
    </source>
</reference>
<keyword evidence="1" id="KW-0472">Membrane</keyword>
<dbReference type="EnsemblPlants" id="OB01G38800.1">
    <property type="protein sequence ID" value="OB01G38800.1"/>
    <property type="gene ID" value="OB01G38800"/>
</dbReference>
<evidence type="ECO:0000313" key="2">
    <source>
        <dbReference type="EnsemblPlants" id="OB01G38800.1"/>
    </source>
</evidence>
<dbReference type="HOGENOM" id="CLU_1952105_0_0_1"/>
<name>J3L3S4_ORYBR</name>
<feature type="transmembrane region" description="Helical" evidence="1">
    <location>
        <begin position="12"/>
        <end position="36"/>
    </location>
</feature>
<protein>
    <submittedName>
        <fullName evidence="2">Uncharacterized protein</fullName>
    </submittedName>
</protein>
<dbReference type="Gramene" id="OB01G38800.1">
    <property type="protein sequence ID" value="OB01G38800.1"/>
    <property type="gene ID" value="OB01G38800"/>
</dbReference>
<dbReference type="Proteomes" id="UP000006038">
    <property type="component" value="Chromosome 1"/>
</dbReference>
<reference evidence="2" key="2">
    <citation type="submission" date="2013-04" db="UniProtKB">
        <authorList>
            <consortium name="EnsemblPlants"/>
        </authorList>
    </citation>
    <scope>IDENTIFICATION</scope>
</reference>
<evidence type="ECO:0000313" key="3">
    <source>
        <dbReference type="Proteomes" id="UP000006038"/>
    </source>
</evidence>
<keyword evidence="1" id="KW-1133">Transmembrane helix</keyword>
<evidence type="ECO:0000256" key="1">
    <source>
        <dbReference type="SAM" id="Phobius"/>
    </source>
</evidence>
<keyword evidence="3" id="KW-1185">Reference proteome</keyword>
<organism evidence="2">
    <name type="scientific">Oryza brachyantha</name>
    <name type="common">malo sina</name>
    <dbReference type="NCBI Taxonomy" id="4533"/>
    <lineage>
        <taxon>Eukaryota</taxon>
        <taxon>Viridiplantae</taxon>
        <taxon>Streptophyta</taxon>
        <taxon>Embryophyta</taxon>
        <taxon>Tracheophyta</taxon>
        <taxon>Spermatophyta</taxon>
        <taxon>Magnoliopsida</taxon>
        <taxon>Liliopsida</taxon>
        <taxon>Poales</taxon>
        <taxon>Poaceae</taxon>
        <taxon>BOP clade</taxon>
        <taxon>Oryzoideae</taxon>
        <taxon>Oryzeae</taxon>
        <taxon>Oryzinae</taxon>
        <taxon>Oryza</taxon>
    </lineage>
</organism>
<accession>J3L3S4</accession>